<evidence type="ECO:0000313" key="8">
    <source>
        <dbReference type="Proteomes" id="UP000198916"/>
    </source>
</evidence>
<feature type="active site" evidence="4">
    <location>
        <position position="49"/>
    </location>
</feature>
<evidence type="ECO:0000256" key="3">
    <source>
        <dbReference type="ARBA" id="ARBA00023002"/>
    </source>
</evidence>
<dbReference type="EMBL" id="FNZR01000004">
    <property type="protein sequence ID" value="SEL27308.1"/>
    <property type="molecule type" value="Genomic_DNA"/>
</dbReference>
<keyword evidence="8" id="KW-1185">Reference proteome</keyword>
<dbReference type="GO" id="GO:0006979">
    <property type="term" value="P:response to oxidative stress"/>
    <property type="evidence" value="ECO:0007669"/>
    <property type="project" value="InterPro"/>
</dbReference>
<feature type="domain" description="Thioredoxin" evidence="6">
    <location>
        <begin position="11"/>
        <end position="168"/>
    </location>
</feature>
<protein>
    <recommendedName>
        <fullName evidence="5">Glutathione peroxidase</fullName>
    </recommendedName>
</protein>
<dbReference type="Pfam" id="PF00255">
    <property type="entry name" value="GSHPx"/>
    <property type="match status" value="1"/>
</dbReference>
<accession>A0A1H7NWE4</accession>
<dbReference type="GO" id="GO:0004601">
    <property type="term" value="F:peroxidase activity"/>
    <property type="evidence" value="ECO:0007669"/>
    <property type="project" value="UniProtKB-KW"/>
</dbReference>
<dbReference type="InterPro" id="IPR036249">
    <property type="entry name" value="Thioredoxin-like_sf"/>
</dbReference>
<keyword evidence="2 5" id="KW-0575">Peroxidase</keyword>
<dbReference type="STRING" id="332977.SAMN05421740_104112"/>
<keyword evidence="3 5" id="KW-0560">Oxidoreductase</keyword>
<dbReference type="Gene3D" id="3.40.30.10">
    <property type="entry name" value="Glutaredoxin"/>
    <property type="match status" value="1"/>
</dbReference>
<evidence type="ECO:0000313" key="7">
    <source>
        <dbReference type="EMBL" id="SEL27308.1"/>
    </source>
</evidence>
<evidence type="ECO:0000256" key="4">
    <source>
        <dbReference type="PIRSR" id="PIRSR000303-1"/>
    </source>
</evidence>
<dbReference type="PROSITE" id="PS00460">
    <property type="entry name" value="GLUTATHIONE_PEROXID_1"/>
    <property type="match status" value="1"/>
</dbReference>
<evidence type="ECO:0000256" key="5">
    <source>
        <dbReference type="RuleBase" id="RU000499"/>
    </source>
</evidence>
<dbReference type="CDD" id="cd00340">
    <property type="entry name" value="GSH_Peroxidase"/>
    <property type="match status" value="1"/>
</dbReference>
<dbReference type="PANTHER" id="PTHR11592">
    <property type="entry name" value="GLUTATHIONE PEROXIDASE"/>
    <property type="match status" value="1"/>
</dbReference>
<proteinExistence type="inferred from homology"/>
<dbReference type="PROSITE" id="PS51355">
    <property type="entry name" value="GLUTATHIONE_PEROXID_3"/>
    <property type="match status" value="1"/>
</dbReference>
<organism evidence="7 8">
    <name type="scientific">Parapedobacter koreensis</name>
    <dbReference type="NCBI Taxonomy" id="332977"/>
    <lineage>
        <taxon>Bacteria</taxon>
        <taxon>Pseudomonadati</taxon>
        <taxon>Bacteroidota</taxon>
        <taxon>Sphingobacteriia</taxon>
        <taxon>Sphingobacteriales</taxon>
        <taxon>Sphingobacteriaceae</taxon>
        <taxon>Parapedobacter</taxon>
    </lineage>
</organism>
<dbReference type="PIRSF" id="PIRSF000303">
    <property type="entry name" value="Glutathion_perox"/>
    <property type="match status" value="1"/>
</dbReference>
<dbReference type="InterPro" id="IPR000889">
    <property type="entry name" value="Glutathione_peroxidase"/>
</dbReference>
<evidence type="ECO:0000256" key="1">
    <source>
        <dbReference type="ARBA" id="ARBA00006926"/>
    </source>
</evidence>
<gene>
    <name evidence="7" type="ORF">SAMN05421740_104112</name>
</gene>
<dbReference type="PANTHER" id="PTHR11592:SF78">
    <property type="entry name" value="GLUTATHIONE PEROXIDASE"/>
    <property type="match status" value="1"/>
</dbReference>
<dbReference type="InterPro" id="IPR013766">
    <property type="entry name" value="Thioredoxin_domain"/>
</dbReference>
<evidence type="ECO:0000259" key="6">
    <source>
        <dbReference type="PROSITE" id="PS51352"/>
    </source>
</evidence>
<dbReference type="PRINTS" id="PR01011">
    <property type="entry name" value="GLUTPROXDASE"/>
</dbReference>
<evidence type="ECO:0000256" key="2">
    <source>
        <dbReference type="ARBA" id="ARBA00022559"/>
    </source>
</evidence>
<sequence length="168" mass="18743">MVLLVISMILTSSSNDVYQFTFTSIDGKQVNLAQFKGKKLLIVNTASECGFTKQYAGLQELAEKYGDKVVVIGFPANNFGGQEPGSNEEIKGFCEKNFGVTFLLAEKSSVKGDDISPLFKYLTDTENADFTGEVKWNFEKFLIDEQGNLVHRFRSKVEPMSDELLSKL</sequence>
<dbReference type="Proteomes" id="UP000198916">
    <property type="component" value="Unassembled WGS sequence"/>
</dbReference>
<dbReference type="InterPro" id="IPR029759">
    <property type="entry name" value="GPX_AS"/>
</dbReference>
<reference evidence="8" key="1">
    <citation type="submission" date="2016-10" db="EMBL/GenBank/DDBJ databases">
        <authorList>
            <person name="Varghese N."/>
            <person name="Submissions S."/>
        </authorList>
    </citation>
    <scope>NUCLEOTIDE SEQUENCE [LARGE SCALE GENOMIC DNA]</scope>
    <source>
        <strain evidence="8">Jip14</strain>
    </source>
</reference>
<dbReference type="PROSITE" id="PS51352">
    <property type="entry name" value="THIOREDOXIN_2"/>
    <property type="match status" value="1"/>
</dbReference>
<dbReference type="AlphaFoldDB" id="A0A1H7NWE4"/>
<dbReference type="FunFam" id="3.40.30.10:FF:000010">
    <property type="entry name" value="Glutathione peroxidase"/>
    <property type="match status" value="1"/>
</dbReference>
<comment type="similarity">
    <text evidence="1 5">Belongs to the glutathione peroxidase family.</text>
</comment>
<dbReference type="SUPFAM" id="SSF52833">
    <property type="entry name" value="Thioredoxin-like"/>
    <property type="match status" value="1"/>
</dbReference>
<name>A0A1H7NWE4_9SPHI</name>